<dbReference type="Proteomes" id="UP001348265">
    <property type="component" value="Unassembled WGS sequence"/>
</dbReference>
<dbReference type="EMBL" id="JAVFKM010000001">
    <property type="protein sequence ID" value="MEF3111916.1"/>
    <property type="molecule type" value="Genomic_DNA"/>
</dbReference>
<proteinExistence type="predicted"/>
<organism evidence="1 2">
    <name type="scientific">Streptomyces chrestomyceticus</name>
    <dbReference type="NCBI Taxonomy" id="68185"/>
    <lineage>
        <taxon>Bacteria</taxon>
        <taxon>Bacillati</taxon>
        <taxon>Actinomycetota</taxon>
        <taxon>Actinomycetes</taxon>
        <taxon>Kitasatosporales</taxon>
        <taxon>Streptomycetaceae</taxon>
        <taxon>Streptomyces</taxon>
    </lineage>
</organism>
<keyword evidence="2" id="KW-1185">Reference proteome</keyword>
<dbReference type="RefSeq" id="WP_331785042.1">
    <property type="nucleotide sequence ID" value="NZ_JAVFKM010000001.1"/>
</dbReference>
<evidence type="ECO:0000313" key="2">
    <source>
        <dbReference type="Proteomes" id="UP001348265"/>
    </source>
</evidence>
<evidence type="ECO:0000313" key="1">
    <source>
        <dbReference type="EMBL" id="MEF3111916.1"/>
    </source>
</evidence>
<gene>
    <name evidence="1" type="ORF">RB636_01665</name>
</gene>
<reference evidence="1 2" key="1">
    <citation type="submission" date="2023-08" db="EMBL/GenBank/DDBJ databases">
        <authorList>
            <person name="Sharma P."/>
            <person name="Verma V."/>
            <person name="Mohan M.K."/>
            <person name="Dubey A.K."/>
        </authorList>
    </citation>
    <scope>NUCLEOTIDE SEQUENCE [LARGE SCALE GENOMIC DNA]</scope>
    <source>
        <strain evidence="1 2">ADP4</strain>
    </source>
</reference>
<name>A0ABU7WK74_9ACTN</name>
<protein>
    <submittedName>
        <fullName evidence="1">Uncharacterized protein</fullName>
    </submittedName>
</protein>
<comment type="caution">
    <text evidence="1">The sequence shown here is derived from an EMBL/GenBank/DDBJ whole genome shotgun (WGS) entry which is preliminary data.</text>
</comment>
<accession>A0ABU7WK74</accession>
<sequence>MTTEPEKTRTDAGPGPRCAVDVYRTAPQHPDAADDAFGLLITVEGLQEPCRGLRVEIPRATLQRTGSPVRTTVSADNWTVTQEETALVAGPAPGLPAAESPVETVRLHLDGLVHGTDDPPKLTVTALVGETSSLASVTHLYHVAAPSANVAQIDYFLPDPTAVDRGGKATLTWRRTDPDETGYLLQRHTDQGTTEAYSLVSQHLSRDKEKFTYKDQNVLTRNTAFTLTHTKGVNTVRAATLILVRDGDLTVGELTATGIVGLIKKPQSLTQMAVTDKTRFKAAPADGLLTVTLRENKSAPTATVVVSTPQVKDPLTAKLEAPQHRASVQLAVGRGAQISFRNTKQSPQIDLVWFPIGLEGGHLVKESE</sequence>